<comment type="caution">
    <text evidence="2">The sequence shown here is derived from an EMBL/GenBank/DDBJ whole genome shotgun (WGS) entry which is preliminary data.</text>
</comment>
<feature type="transmembrane region" description="Helical" evidence="1">
    <location>
        <begin position="39"/>
        <end position="60"/>
    </location>
</feature>
<dbReference type="Proteomes" id="UP001596435">
    <property type="component" value="Unassembled WGS sequence"/>
</dbReference>
<accession>A0ABW2FZV7</accession>
<dbReference type="RefSeq" id="WP_380231444.1">
    <property type="nucleotide sequence ID" value="NZ_JBHSVH010000002.1"/>
</dbReference>
<evidence type="ECO:0000313" key="3">
    <source>
        <dbReference type="Proteomes" id="UP001596435"/>
    </source>
</evidence>
<feature type="transmembrane region" description="Helical" evidence="1">
    <location>
        <begin position="9"/>
        <end position="27"/>
    </location>
</feature>
<reference evidence="3" key="1">
    <citation type="journal article" date="2019" name="Int. J. Syst. Evol. Microbiol.">
        <title>The Global Catalogue of Microorganisms (GCM) 10K type strain sequencing project: providing services to taxonomists for standard genome sequencing and annotation.</title>
        <authorList>
            <consortium name="The Broad Institute Genomics Platform"/>
            <consortium name="The Broad Institute Genome Sequencing Center for Infectious Disease"/>
            <person name="Wu L."/>
            <person name="Ma J."/>
        </authorList>
    </citation>
    <scope>NUCLEOTIDE SEQUENCE [LARGE SCALE GENOMIC DNA]</scope>
    <source>
        <strain evidence="3">CGMCC 1.12859</strain>
    </source>
</reference>
<keyword evidence="1" id="KW-0812">Transmembrane</keyword>
<evidence type="ECO:0000313" key="2">
    <source>
        <dbReference type="EMBL" id="MFC7181361.1"/>
    </source>
</evidence>
<keyword evidence="1" id="KW-1133">Transmembrane helix</keyword>
<evidence type="ECO:0000256" key="1">
    <source>
        <dbReference type="SAM" id="Phobius"/>
    </source>
</evidence>
<keyword evidence="3" id="KW-1185">Reference proteome</keyword>
<dbReference type="EMBL" id="JBHTAJ010000030">
    <property type="protein sequence ID" value="MFC7181361.1"/>
    <property type="molecule type" value="Genomic_DNA"/>
</dbReference>
<sequence>MRKHPVDPFSLVSGALFTVIAVVYLAASLSGDVVDGRVVVPVVLIGLGAAGLAGAVTAVARRGRSAEPAPPPPEDS</sequence>
<keyword evidence="1" id="KW-0472">Membrane</keyword>
<organism evidence="2 3">
    <name type="scientific">Kitasatospora paranensis</name>
    <dbReference type="NCBI Taxonomy" id="258053"/>
    <lineage>
        <taxon>Bacteria</taxon>
        <taxon>Bacillati</taxon>
        <taxon>Actinomycetota</taxon>
        <taxon>Actinomycetes</taxon>
        <taxon>Kitasatosporales</taxon>
        <taxon>Streptomycetaceae</taxon>
        <taxon>Kitasatospora</taxon>
    </lineage>
</organism>
<proteinExistence type="predicted"/>
<gene>
    <name evidence="2" type="ORF">ACFQMG_17545</name>
</gene>
<name>A0ABW2FZV7_9ACTN</name>
<protein>
    <submittedName>
        <fullName evidence="2">Uncharacterized protein</fullName>
    </submittedName>
</protein>